<keyword evidence="10" id="KW-0479">Metal-binding</keyword>
<comment type="caution">
    <text evidence="12">The sequence shown here is derived from an EMBL/GenBank/DDBJ whole genome shotgun (WGS) entry which is preliminary data.</text>
</comment>
<feature type="transmembrane region" description="Helical" evidence="10">
    <location>
        <begin position="104"/>
        <end position="127"/>
    </location>
</feature>
<comment type="function">
    <text evidence="9 10">Fluoride-specific ion channel. Important for reducing fluoride concentration in the cell, thus reducing its toxicity.</text>
</comment>
<evidence type="ECO:0000256" key="3">
    <source>
        <dbReference type="ARBA" id="ARBA00022692"/>
    </source>
</evidence>
<evidence type="ECO:0000313" key="13">
    <source>
        <dbReference type="Proteomes" id="UP001501581"/>
    </source>
</evidence>
<keyword evidence="6 10" id="KW-0407">Ion channel</keyword>
<evidence type="ECO:0000256" key="8">
    <source>
        <dbReference type="ARBA" id="ARBA00035585"/>
    </source>
</evidence>
<keyword evidence="13" id="KW-1185">Reference proteome</keyword>
<evidence type="ECO:0000256" key="11">
    <source>
        <dbReference type="SAM" id="MobiDB-lite"/>
    </source>
</evidence>
<feature type="binding site" evidence="10">
    <location>
        <position position="82"/>
    </location>
    <ligand>
        <name>Na(+)</name>
        <dbReference type="ChEBI" id="CHEBI:29101"/>
        <note>structural</note>
    </ligand>
</feature>
<protein>
    <recommendedName>
        <fullName evidence="10">Fluoride-specific ion channel FluC</fullName>
    </recommendedName>
</protein>
<keyword evidence="4 10" id="KW-1133">Transmembrane helix</keyword>
<gene>
    <name evidence="10" type="primary">fluC</name>
    <name evidence="10" type="synonym">crcB</name>
    <name evidence="12" type="ORF">GCM10009668_22270</name>
</gene>
<dbReference type="RefSeq" id="WP_343994351.1">
    <property type="nucleotide sequence ID" value="NZ_BAAALG010000009.1"/>
</dbReference>
<feature type="transmembrane region" description="Helical" evidence="10">
    <location>
        <begin position="75"/>
        <end position="92"/>
    </location>
</feature>
<feature type="region of interest" description="Disordered" evidence="11">
    <location>
        <begin position="139"/>
        <end position="175"/>
    </location>
</feature>
<proteinExistence type="inferred from homology"/>
<evidence type="ECO:0000256" key="2">
    <source>
        <dbReference type="ARBA" id="ARBA00022475"/>
    </source>
</evidence>
<dbReference type="InterPro" id="IPR003691">
    <property type="entry name" value="FluC"/>
</dbReference>
<keyword evidence="10" id="KW-0406">Ion transport</keyword>
<dbReference type="EMBL" id="BAAALG010000009">
    <property type="protein sequence ID" value="GAA1103082.1"/>
    <property type="molecule type" value="Genomic_DNA"/>
</dbReference>
<evidence type="ECO:0000313" key="12">
    <source>
        <dbReference type="EMBL" id="GAA1103082.1"/>
    </source>
</evidence>
<evidence type="ECO:0000256" key="6">
    <source>
        <dbReference type="ARBA" id="ARBA00023303"/>
    </source>
</evidence>
<organism evidence="12 13">
    <name type="scientific">Nocardioides dubius</name>
    <dbReference type="NCBI Taxonomy" id="317019"/>
    <lineage>
        <taxon>Bacteria</taxon>
        <taxon>Bacillati</taxon>
        <taxon>Actinomycetota</taxon>
        <taxon>Actinomycetes</taxon>
        <taxon>Propionibacteriales</taxon>
        <taxon>Nocardioidaceae</taxon>
        <taxon>Nocardioides</taxon>
    </lineage>
</organism>
<name>A0ABN1TX43_9ACTN</name>
<sequence length="175" mass="18047">MPEHPAATASPTAALAAAMLGGMLGALARWQLQELTPSTAFDWTVLAINVAGSALMGVLMAWVAAGTAPALARPFLGVGVLGGFTTFSAYAVDVVSMVDDGRAALALGYLVLTVLGALLAVIGGTLAGERWWPRSAASEADKRKFGGNKRKFGGNKRKLGGNKRKFGGNERRFGG</sequence>
<feature type="compositionally biased region" description="Basic residues" evidence="11">
    <location>
        <begin position="145"/>
        <end position="166"/>
    </location>
</feature>
<evidence type="ECO:0000256" key="5">
    <source>
        <dbReference type="ARBA" id="ARBA00023136"/>
    </source>
</evidence>
<evidence type="ECO:0000256" key="7">
    <source>
        <dbReference type="ARBA" id="ARBA00035120"/>
    </source>
</evidence>
<feature type="transmembrane region" description="Helical" evidence="10">
    <location>
        <begin position="43"/>
        <end position="63"/>
    </location>
</feature>
<dbReference type="Pfam" id="PF02537">
    <property type="entry name" value="CRCB"/>
    <property type="match status" value="1"/>
</dbReference>
<keyword evidence="10" id="KW-0915">Sodium</keyword>
<dbReference type="Proteomes" id="UP001501581">
    <property type="component" value="Unassembled WGS sequence"/>
</dbReference>
<comment type="subcellular location">
    <subcellularLocation>
        <location evidence="1 10">Cell membrane</location>
        <topology evidence="1 10">Multi-pass membrane protein</topology>
    </subcellularLocation>
</comment>
<comment type="activity regulation">
    <text evidence="10">Na(+) is not transported, but it plays an essential structural role and its presence is essential for fluoride channel function.</text>
</comment>
<dbReference type="PANTHER" id="PTHR28259">
    <property type="entry name" value="FLUORIDE EXPORT PROTEIN 1-RELATED"/>
    <property type="match status" value="1"/>
</dbReference>
<comment type="catalytic activity">
    <reaction evidence="8">
        <text>fluoride(in) = fluoride(out)</text>
        <dbReference type="Rhea" id="RHEA:76159"/>
        <dbReference type="ChEBI" id="CHEBI:17051"/>
    </reaction>
    <physiologicalReaction direction="left-to-right" evidence="8">
        <dbReference type="Rhea" id="RHEA:76160"/>
    </physiologicalReaction>
</comment>
<reference evidence="12 13" key="1">
    <citation type="journal article" date="2019" name="Int. J. Syst. Evol. Microbiol.">
        <title>The Global Catalogue of Microorganisms (GCM) 10K type strain sequencing project: providing services to taxonomists for standard genome sequencing and annotation.</title>
        <authorList>
            <consortium name="The Broad Institute Genomics Platform"/>
            <consortium name="The Broad Institute Genome Sequencing Center for Infectious Disease"/>
            <person name="Wu L."/>
            <person name="Ma J."/>
        </authorList>
    </citation>
    <scope>NUCLEOTIDE SEQUENCE [LARGE SCALE GENOMIC DNA]</scope>
    <source>
        <strain evidence="12 13">JCM 13008</strain>
    </source>
</reference>
<feature type="binding site" evidence="10">
    <location>
        <position position="85"/>
    </location>
    <ligand>
        <name>Na(+)</name>
        <dbReference type="ChEBI" id="CHEBI:29101"/>
        <note>structural</note>
    </ligand>
</feature>
<keyword evidence="2 10" id="KW-1003">Cell membrane</keyword>
<dbReference type="HAMAP" id="MF_00454">
    <property type="entry name" value="FluC"/>
    <property type="match status" value="1"/>
</dbReference>
<dbReference type="PANTHER" id="PTHR28259:SF1">
    <property type="entry name" value="FLUORIDE EXPORT PROTEIN 1-RELATED"/>
    <property type="match status" value="1"/>
</dbReference>
<evidence type="ECO:0000256" key="1">
    <source>
        <dbReference type="ARBA" id="ARBA00004651"/>
    </source>
</evidence>
<keyword evidence="3 10" id="KW-0812">Transmembrane</keyword>
<evidence type="ECO:0000256" key="9">
    <source>
        <dbReference type="ARBA" id="ARBA00049940"/>
    </source>
</evidence>
<evidence type="ECO:0000256" key="10">
    <source>
        <dbReference type="HAMAP-Rule" id="MF_00454"/>
    </source>
</evidence>
<comment type="similarity">
    <text evidence="7 10">Belongs to the fluoride channel Fluc/FEX (TC 1.A.43) family.</text>
</comment>
<keyword evidence="5 10" id="KW-0472">Membrane</keyword>
<evidence type="ECO:0000256" key="4">
    <source>
        <dbReference type="ARBA" id="ARBA00022989"/>
    </source>
</evidence>
<feature type="transmembrane region" description="Helical" evidence="10">
    <location>
        <begin position="12"/>
        <end position="31"/>
    </location>
</feature>
<keyword evidence="10" id="KW-0813">Transport</keyword>
<accession>A0ABN1TX43</accession>